<keyword evidence="10" id="KW-1185">Reference proteome</keyword>
<evidence type="ECO:0000256" key="4">
    <source>
        <dbReference type="ARBA" id="ARBA00022692"/>
    </source>
</evidence>
<dbReference type="InterPro" id="IPR050366">
    <property type="entry name" value="BP-dependent_transpt_permease"/>
</dbReference>
<feature type="domain" description="ABC transmembrane type-1" evidence="8">
    <location>
        <begin position="110"/>
        <end position="311"/>
    </location>
</feature>
<feature type="transmembrane region" description="Helical" evidence="7">
    <location>
        <begin position="236"/>
        <end position="263"/>
    </location>
</feature>
<keyword evidence="6 7" id="KW-0472">Membrane</keyword>
<feature type="transmembrane region" description="Helical" evidence="7">
    <location>
        <begin position="151"/>
        <end position="170"/>
    </location>
</feature>
<reference evidence="9 10" key="1">
    <citation type="submission" date="2017-11" db="EMBL/GenBank/DDBJ databases">
        <title>Genomic Encyclopedia of Archaeal and Bacterial Type Strains, Phase II (KMG-II): From Individual Species to Whole Genera.</title>
        <authorList>
            <person name="Goeker M."/>
        </authorList>
    </citation>
    <scope>NUCLEOTIDE SEQUENCE [LARGE SCALE GENOMIC DNA]</scope>
    <source>
        <strain evidence="9 10">DSM 27763</strain>
    </source>
</reference>
<dbReference type="AlphaFoldDB" id="A0A0B2AXV0"/>
<evidence type="ECO:0000256" key="7">
    <source>
        <dbReference type="RuleBase" id="RU363032"/>
    </source>
</evidence>
<name>A0A0B2AXV0_9ACTN</name>
<comment type="subcellular location">
    <subcellularLocation>
        <location evidence="1 7">Cell membrane</location>
        <topology evidence="1 7">Multi-pass membrane protein</topology>
    </subcellularLocation>
</comment>
<dbReference type="EMBL" id="PGEZ01000002">
    <property type="protein sequence ID" value="PJJ54149.1"/>
    <property type="molecule type" value="Genomic_DNA"/>
</dbReference>
<dbReference type="PANTHER" id="PTHR43386:SF6">
    <property type="entry name" value="ABC TRANSPORTER PERMEASE PROTEIN"/>
    <property type="match status" value="1"/>
</dbReference>
<sequence length="325" mass="34708">MPNQPLPGQERFVAPLEETPLQAVDSLDVDETPASQWKEAWKQLRKSPLFIASAVLLVLLAIVIAVPQAFTNTDPFHCVLGRQFEGPSPGHPFGFDRQGCDVWSRTLYGARASVAVGVLATLLVALVGGLTGAVAGYFGKNADAIISRVSDIFFAIPILLASIVVLSIFNNLYPDRGFWGGVGAVVLALALFGWPQITRIMRGSVLEVKNLEFVDAARAIGASNWTNLRRHIVPNALPPVIVTSTVSLGIFIVAEATLSFLGLGLPRSRVVSWGNDIAAAQVVIPSGENLQVMFVPAAALALTVLAFILLGDAVRDALDPKARKR</sequence>
<feature type="transmembrane region" description="Helical" evidence="7">
    <location>
        <begin position="49"/>
        <end position="70"/>
    </location>
</feature>
<keyword evidence="4 7" id="KW-0812">Transmembrane</keyword>
<dbReference type="InterPro" id="IPR025966">
    <property type="entry name" value="OppC_N"/>
</dbReference>
<protein>
    <submittedName>
        <fullName evidence="9">Oligopeptide transport system permease protein</fullName>
    </submittedName>
</protein>
<evidence type="ECO:0000256" key="2">
    <source>
        <dbReference type="ARBA" id="ARBA00022448"/>
    </source>
</evidence>
<dbReference type="SUPFAM" id="SSF161098">
    <property type="entry name" value="MetI-like"/>
    <property type="match status" value="1"/>
</dbReference>
<evidence type="ECO:0000256" key="1">
    <source>
        <dbReference type="ARBA" id="ARBA00004651"/>
    </source>
</evidence>
<dbReference type="Proteomes" id="UP000230842">
    <property type="component" value="Unassembled WGS sequence"/>
</dbReference>
<keyword evidence="2 7" id="KW-0813">Transport</keyword>
<evidence type="ECO:0000259" key="8">
    <source>
        <dbReference type="PROSITE" id="PS50928"/>
    </source>
</evidence>
<dbReference type="InterPro" id="IPR000515">
    <property type="entry name" value="MetI-like"/>
</dbReference>
<evidence type="ECO:0000256" key="3">
    <source>
        <dbReference type="ARBA" id="ARBA00022475"/>
    </source>
</evidence>
<evidence type="ECO:0000256" key="5">
    <source>
        <dbReference type="ARBA" id="ARBA00022989"/>
    </source>
</evidence>
<feature type="transmembrane region" description="Helical" evidence="7">
    <location>
        <begin position="293"/>
        <end position="314"/>
    </location>
</feature>
<dbReference type="GO" id="GO:0055085">
    <property type="term" value="P:transmembrane transport"/>
    <property type="evidence" value="ECO:0007669"/>
    <property type="project" value="InterPro"/>
</dbReference>
<dbReference type="OrthoDB" id="8906042at2"/>
<proteinExistence type="inferred from homology"/>
<comment type="caution">
    <text evidence="9">The sequence shown here is derived from an EMBL/GenBank/DDBJ whole genome shotgun (WGS) entry which is preliminary data.</text>
</comment>
<dbReference type="GO" id="GO:0005886">
    <property type="term" value="C:plasma membrane"/>
    <property type="evidence" value="ECO:0007669"/>
    <property type="project" value="UniProtKB-SubCell"/>
</dbReference>
<dbReference type="RefSeq" id="WP_039369032.1">
    <property type="nucleotide sequence ID" value="NZ_PGEZ01000002.1"/>
</dbReference>
<evidence type="ECO:0000313" key="10">
    <source>
        <dbReference type="Proteomes" id="UP000230842"/>
    </source>
</evidence>
<dbReference type="Gene3D" id="1.10.3720.10">
    <property type="entry name" value="MetI-like"/>
    <property type="match status" value="1"/>
</dbReference>
<dbReference type="InterPro" id="IPR035906">
    <property type="entry name" value="MetI-like_sf"/>
</dbReference>
<dbReference type="CDD" id="cd06261">
    <property type="entry name" value="TM_PBP2"/>
    <property type="match status" value="1"/>
</dbReference>
<feature type="transmembrane region" description="Helical" evidence="7">
    <location>
        <begin position="114"/>
        <end position="139"/>
    </location>
</feature>
<keyword evidence="5 7" id="KW-1133">Transmembrane helix</keyword>
<evidence type="ECO:0000313" key="9">
    <source>
        <dbReference type="EMBL" id="PJJ54149.1"/>
    </source>
</evidence>
<evidence type="ECO:0000256" key="6">
    <source>
        <dbReference type="ARBA" id="ARBA00023136"/>
    </source>
</evidence>
<accession>A0A0B2AXV0</accession>
<organism evidence="9 10">
    <name type="scientific">Mumia flava</name>
    <dbReference type="NCBI Taxonomy" id="1348852"/>
    <lineage>
        <taxon>Bacteria</taxon>
        <taxon>Bacillati</taxon>
        <taxon>Actinomycetota</taxon>
        <taxon>Actinomycetes</taxon>
        <taxon>Propionibacteriales</taxon>
        <taxon>Nocardioidaceae</taxon>
        <taxon>Mumia</taxon>
    </lineage>
</organism>
<dbReference type="PROSITE" id="PS50928">
    <property type="entry name" value="ABC_TM1"/>
    <property type="match status" value="1"/>
</dbReference>
<gene>
    <name evidence="9" type="ORF">CLV56_3653</name>
</gene>
<dbReference type="Pfam" id="PF12911">
    <property type="entry name" value="OppC_N"/>
    <property type="match status" value="1"/>
</dbReference>
<dbReference type="Pfam" id="PF00528">
    <property type="entry name" value="BPD_transp_1"/>
    <property type="match status" value="1"/>
</dbReference>
<dbReference type="PANTHER" id="PTHR43386">
    <property type="entry name" value="OLIGOPEPTIDE TRANSPORT SYSTEM PERMEASE PROTEIN APPC"/>
    <property type="match status" value="1"/>
</dbReference>
<keyword evidence="3" id="KW-1003">Cell membrane</keyword>
<feature type="transmembrane region" description="Helical" evidence="7">
    <location>
        <begin position="176"/>
        <end position="194"/>
    </location>
</feature>
<comment type="similarity">
    <text evidence="7">Belongs to the binding-protein-dependent transport system permease family.</text>
</comment>